<dbReference type="GO" id="GO:0030041">
    <property type="term" value="P:actin filament polymerization"/>
    <property type="evidence" value="ECO:0007669"/>
    <property type="project" value="InterPro"/>
</dbReference>
<dbReference type="ProteomicsDB" id="31710"/>
<dbReference type="ExpressionAtlas" id="F8WE39">
    <property type="expression patterns" value="baseline and differential"/>
</dbReference>
<evidence type="ECO:0000313" key="7">
    <source>
        <dbReference type="Proteomes" id="UP000005640"/>
    </source>
</evidence>
<evidence type="ECO:0000256" key="4">
    <source>
        <dbReference type="ARBA" id="ARBA00023203"/>
    </source>
</evidence>
<dbReference type="ChiTaRS" id="ARPC4-TTLL3">
    <property type="organism name" value="human"/>
</dbReference>
<dbReference type="PANTHER" id="PTHR22629:SF0">
    <property type="entry name" value="ACTIN-RELATED PROTEIN 2_3 COMPLEX SUBUNIT 4"/>
    <property type="match status" value="1"/>
</dbReference>
<dbReference type="UCSC" id="uc062gmk.1">
    <property type="organism name" value="human"/>
</dbReference>
<reference evidence="6" key="4">
    <citation type="submission" date="2025-08" db="UniProtKB">
        <authorList>
            <consortium name="Ensembl"/>
        </authorList>
    </citation>
    <scope>IDENTIFICATION</scope>
</reference>
<dbReference type="SMR" id="F8WE39"/>
<dbReference type="MINT" id="F8WE39"/>
<evidence type="ECO:0000313" key="6">
    <source>
        <dbReference type="Ensembl" id="ENSP00000402163.1"/>
    </source>
</evidence>
<comment type="subcellular location">
    <subcellularLocation>
        <location evidence="1">Cytoplasm</location>
        <location evidence="1">Cytoskeleton</location>
    </subcellularLocation>
</comment>
<reference evidence="6" key="5">
    <citation type="submission" date="2025-09" db="UniProtKB">
        <authorList>
            <consortium name="Ensembl"/>
        </authorList>
    </citation>
    <scope>IDENTIFICATION</scope>
</reference>
<sequence>MTATLRPYLSAVRATLQAALCLENFSSQVVERHNKPEVEVRGMISAF</sequence>
<dbReference type="Proteomes" id="UP000005640">
    <property type="component" value="Chromosome 3"/>
</dbReference>
<accession>F8WE39</accession>
<dbReference type="GO" id="GO:0034314">
    <property type="term" value="P:Arp2/3 complex-mediated actin nucleation"/>
    <property type="evidence" value="ECO:0007669"/>
    <property type="project" value="InterPro"/>
</dbReference>
<evidence type="ECO:0000256" key="5">
    <source>
        <dbReference type="ARBA" id="ARBA00023212"/>
    </source>
</evidence>
<dbReference type="EMBL" id="AC022382">
    <property type="status" value="NOT_ANNOTATED_CDS"/>
    <property type="molecule type" value="Genomic_DNA"/>
</dbReference>
<reference evidence="6 7" key="2">
    <citation type="journal article" date="2004" name="Nature">
        <title>Finishing the euchromatic sequence of the human genome.</title>
        <authorList>
            <consortium name="International Human Genome Sequencing Consortium"/>
        </authorList>
    </citation>
    <scope>NUCLEOTIDE SEQUENCE [LARGE SCALE GENOMIC DNA]</scope>
</reference>
<reference evidence="6 7" key="1">
    <citation type="journal article" date="2001" name="Nature">
        <title>Initial sequencing and analysis of the human genome.</title>
        <authorList>
            <consortium name="International Human Genome Sequencing Consortium"/>
            <person name="Lander E.S."/>
            <person name="Linton L.M."/>
            <person name="Birren B."/>
            <person name="Nusbaum C."/>
            <person name="Zody M.C."/>
            <person name="Baldwin J."/>
            <person name="Devon K."/>
            <person name="Dewar K."/>
            <person name="Doyle M."/>
            <person name="FitzHugh W."/>
            <person name="Funke R."/>
            <person name="Gage D."/>
            <person name="Harris K."/>
            <person name="Heaford A."/>
            <person name="Howland J."/>
            <person name="Kann L."/>
            <person name="Lehoczky J."/>
            <person name="LeVine R."/>
            <person name="McEwan P."/>
            <person name="McKernan K."/>
            <person name="Meldrim J."/>
            <person name="Mesirov J.P."/>
            <person name="Miranda C."/>
            <person name="Morris W."/>
            <person name="Naylor J."/>
            <person name="Raymond C."/>
            <person name="Rosetti M."/>
            <person name="Santos R."/>
            <person name="Sheridan A."/>
            <person name="Sougnez C."/>
            <person name="Stange-Thomann N."/>
            <person name="Stojanovic N."/>
            <person name="Subramanian A."/>
            <person name="Wyman D."/>
            <person name="Rogers J."/>
            <person name="Sulston J."/>
            <person name="Ainscough R."/>
            <person name="Beck S."/>
            <person name="Bentley D."/>
            <person name="Burton J."/>
            <person name="Clee C."/>
            <person name="Carter N."/>
            <person name="Coulson A."/>
            <person name="Deadman R."/>
            <person name="Deloukas P."/>
            <person name="Dunham A."/>
            <person name="Dunham I."/>
            <person name="Durbin R."/>
            <person name="French L."/>
            <person name="Grafham D."/>
            <person name="Gregory S."/>
            <person name="Hubbard T."/>
            <person name="Humphray S."/>
            <person name="Hunt A."/>
            <person name="Jones M."/>
            <person name="Lloyd C."/>
            <person name="McMurray A."/>
            <person name="Matthews L."/>
            <person name="Mercer S."/>
            <person name="Milne S."/>
            <person name="Mullikin J.C."/>
            <person name="Mungall A."/>
            <person name="Plumb R."/>
            <person name="Ross M."/>
            <person name="Shownkeen R."/>
            <person name="Sims S."/>
            <person name="Waterston R.H."/>
            <person name="Wilson R.K."/>
            <person name="Hillier L.W."/>
            <person name="McPherson J.D."/>
            <person name="Marra M.A."/>
            <person name="Mardis E.R."/>
            <person name="Fulton L.A."/>
            <person name="Chinwalla A.T."/>
            <person name="Pepin K.H."/>
            <person name="Gish W.R."/>
            <person name="Chissoe S.L."/>
            <person name="Wendl M.C."/>
            <person name="Delehaunty K.D."/>
            <person name="Miner T.L."/>
            <person name="Delehaunty A."/>
            <person name="Kramer J.B."/>
            <person name="Cook L.L."/>
            <person name="Fulton R.S."/>
            <person name="Johnson D.L."/>
            <person name="Minx P.J."/>
            <person name="Clifton S.W."/>
            <person name="Hawkins T."/>
            <person name="Branscomb E."/>
            <person name="Predki P."/>
            <person name="Richardson P."/>
            <person name="Wenning S."/>
            <person name="Slezak T."/>
            <person name="Doggett N."/>
            <person name="Cheng J.F."/>
            <person name="Olsen A."/>
            <person name="Lucas S."/>
            <person name="Elkin C."/>
            <person name="Uberbacher E."/>
            <person name="Frazier M."/>
            <person name="Gibbs R.A."/>
            <person name="Muzny D.M."/>
            <person name="Scherer S.E."/>
            <person name="Bouck J.B."/>
            <person name="Sodergren E.J."/>
            <person name="Worley K.C."/>
            <person name="Rives C.M."/>
            <person name="Gorrell J.H."/>
            <person name="Metzker M.L."/>
            <person name="Naylor S.L."/>
            <person name="Kucherlapati R.S."/>
            <person name="Nelson D.L."/>
            <person name="Weinstock G.M."/>
            <person name="Sakaki Y."/>
            <person name="Fujiyama A."/>
            <person name="Hattori M."/>
            <person name="Yada T."/>
            <person name="Toyoda A."/>
            <person name="Itoh T."/>
            <person name="Kawagoe C."/>
            <person name="Watanabe H."/>
            <person name="Totoki Y."/>
            <person name="Taylor T."/>
            <person name="Weissenbach J."/>
            <person name="Heilig R."/>
            <person name="Saurin W."/>
            <person name="Artiguenave F."/>
            <person name="Brottier P."/>
            <person name="Bruls T."/>
            <person name="Pelletier E."/>
            <person name="Robert C."/>
            <person name="Wincker P."/>
            <person name="Smith D.R."/>
            <person name="Doucette-Stamm L."/>
            <person name="Rubenfield M."/>
            <person name="Weinstock K."/>
            <person name="Lee H.M."/>
            <person name="Dubois J."/>
            <person name="Rosenthal A."/>
            <person name="Platzer M."/>
            <person name="Nyakatura G."/>
            <person name="Taudien S."/>
            <person name="Rump A."/>
            <person name="Yang H."/>
            <person name="Yu J."/>
            <person name="Wang J."/>
            <person name="Huang G."/>
            <person name="Gu J."/>
            <person name="Hood L."/>
            <person name="Rowen L."/>
            <person name="Madan A."/>
            <person name="Qin S."/>
            <person name="Davis R.W."/>
            <person name="Federspiel N.A."/>
            <person name="Abola A.P."/>
            <person name="Proctor M.J."/>
            <person name="Myers R.M."/>
            <person name="Schmutz J."/>
            <person name="Dickson M."/>
            <person name="Grimwood J."/>
            <person name="Cox D.R."/>
            <person name="Olson M.V."/>
            <person name="Kaul R."/>
            <person name="Raymond C."/>
            <person name="Shimizu N."/>
            <person name="Kawasaki K."/>
            <person name="Minoshima S."/>
            <person name="Evans G.A."/>
            <person name="Athanasiou M."/>
            <person name="Schultz R."/>
            <person name="Roe B.A."/>
            <person name="Chen F."/>
            <person name="Pan H."/>
            <person name="Ramser J."/>
            <person name="Lehrach H."/>
            <person name="Reinhardt R."/>
            <person name="McCombie W.R."/>
            <person name="de la Bastide M."/>
            <person name="Dedhia N."/>
            <person name="Blocker H."/>
            <person name="Hornischer K."/>
            <person name="Nordsiek G."/>
            <person name="Agarwala R."/>
            <person name="Aravind L."/>
            <person name="Bailey J.A."/>
            <person name="Bateman A."/>
            <person name="Batzoglou S."/>
            <person name="Birney E."/>
            <person name="Bork P."/>
            <person name="Brown D.G."/>
            <person name="Burge C.B."/>
            <person name="Cerutti L."/>
            <person name="Chen H.C."/>
            <person name="Church D."/>
            <person name="Clamp M."/>
            <person name="Copley R.R."/>
            <person name="Doerks T."/>
            <person name="Eddy S.R."/>
            <person name="Eichler E.E."/>
            <person name="Furey T.S."/>
            <person name="Galagan J."/>
            <person name="Gilbert J.G."/>
            <person name="Harmon C."/>
            <person name="Hayashizaki Y."/>
            <person name="Haussler D."/>
            <person name="Hermjakob H."/>
            <person name="Hokamp K."/>
            <person name="Jang W."/>
            <person name="Johnson L.S."/>
            <person name="Jones T.A."/>
            <person name="Kasif S."/>
            <person name="Kaspryzk A."/>
            <person name="Kennedy S."/>
            <person name="Kent W.J."/>
            <person name="Kitts P."/>
            <person name="Koonin E.V."/>
            <person name="Korf I."/>
            <person name="Kulp D."/>
            <person name="Lancet D."/>
            <person name="Lowe T.M."/>
            <person name="McLysaght A."/>
            <person name="Mikkelsen T."/>
            <person name="Moran J.V."/>
            <person name="Mulder N."/>
            <person name="Pollara V.J."/>
            <person name="Ponting C.P."/>
            <person name="Schuler G."/>
            <person name="Schultz J."/>
            <person name="Slater G."/>
            <person name="Smit A.F."/>
            <person name="Stupka E."/>
            <person name="Szustakowski J."/>
            <person name="Thierry-Mieg D."/>
            <person name="Thierry-Mieg J."/>
            <person name="Wagner L."/>
            <person name="Wallis J."/>
            <person name="Wheeler R."/>
            <person name="Williams A."/>
            <person name="Wolf Y.I."/>
            <person name="Wolfe K.H."/>
            <person name="Yang S.P."/>
            <person name="Yeh R.F."/>
            <person name="Collins F."/>
            <person name="Guyer M.S."/>
            <person name="Peterson J."/>
            <person name="Felsenfeld A."/>
            <person name="Wetterstrand K.A."/>
            <person name="Patrinos A."/>
            <person name="Morgan M.J."/>
            <person name="de Jong P."/>
            <person name="Catanese J.J."/>
            <person name="Osoegawa K."/>
            <person name="Shizuya H."/>
            <person name="Choi S."/>
            <person name="Chen Y.J."/>
        </authorList>
    </citation>
    <scope>NUCLEOTIDE SEQUENCE [LARGE SCALE GENOMIC DNA]</scope>
</reference>
<evidence type="ECO:0000256" key="1">
    <source>
        <dbReference type="ARBA" id="ARBA00004245"/>
    </source>
</evidence>
<dbReference type="InterPro" id="IPR008384">
    <property type="entry name" value="ARPC4"/>
</dbReference>
<dbReference type="AlphaFoldDB" id="F8WE39"/>
<dbReference type="AGR" id="HGNC:38830"/>
<dbReference type="InterPro" id="IPR034666">
    <property type="entry name" value="ARPC2/4"/>
</dbReference>
<comment type="similarity">
    <text evidence="2">Belongs to the ARPC4 family.</text>
</comment>
<dbReference type="IntAct" id="F8WE39">
    <property type="interactions" value="2"/>
</dbReference>
<dbReference type="GO" id="GO:0003779">
    <property type="term" value="F:actin binding"/>
    <property type="evidence" value="ECO:0007669"/>
    <property type="project" value="UniProtKB-KW"/>
</dbReference>
<dbReference type="Bgee" id="ENSG00000250151">
    <property type="expression patterns" value="Expressed in granulocyte and 95 other cell types or tissues"/>
</dbReference>
<keyword evidence="7" id="KW-1185">Reference proteome</keyword>
<keyword evidence="3" id="KW-0963">Cytoplasm</keyword>
<dbReference type="MassIVE" id="F8WE39"/>
<dbReference type="VEuPathDB" id="HostDB:ENSG00000250151"/>
<dbReference type="GeneCards" id="ARPC4-TTLL3"/>
<organism evidence="6 7">
    <name type="scientific">Homo sapiens</name>
    <name type="common">Human</name>
    <dbReference type="NCBI Taxonomy" id="9606"/>
    <lineage>
        <taxon>Eukaryota</taxon>
        <taxon>Metazoa</taxon>
        <taxon>Chordata</taxon>
        <taxon>Craniata</taxon>
        <taxon>Vertebrata</taxon>
        <taxon>Euteleostomi</taxon>
        <taxon>Mammalia</taxon>
        <taxon>Eutheria</taxon>
        <taxon>Euarchontoglires</taxon>
        <taxon>Primates</taxon>
        <taxon>Haplorrhini</taxon>
        <taxon>Catarrhini</taxon>
        <taxon>Hominidae</taxon>
        <taxon>Homo</taxon>
    </lineage>
</organism>
<dbReference type="HGNC" id="HGNC:38830">
    <property type="gene designation" value="ARPC4-TTLL3"/>
</dbReference>
<dbReference type="BioMuta" id="ARPC4-TTLL3"/>
<reference evidence="6 7" key="3">
    <citation type="journal article" date="2006" name="Nature">
        <title>The DNA sequence, annotation and analysis of human chromosome 3.</title>
        <authorList>
            <person name="Muzny D.M."/>
            <person name="Scherer S.E."/>
            <person name="Kaul R."/>
            <person name="Wang J."/>
            <person name="Yu J."/>
            <person name="Sudbrak R."/>
            <person name="Buhay C.J."/>
            <person name="Chen R."/>
            <person name="Cree A."/>
            <person name="Ding Y."/>
            <person name="Dugan-Rocha S."/>
            <person name="Gill R."/>
            <person name="Gunaratne P."/>
            <person name="Harris R.A."/>
            <person name="Hawes A.C."/>
            <person name="Hernandez J."/>
            <person name="Hodgson A.V."/>
            <person name="Hume J."/>
            <person name="Jackson A."/>
            <person name="Khan Z.M."/>
            <person name="Kovar-Smith C."/>
            <person name="Lewis L.R."/>
            <person name="Lozado R.J."/>
            <person name="Metzker M.L."/>
            <person name="Milosavljevic A."/>
            <person name="Miner G.R."/>
            <person name="Morgan M.B."/>
            <person name="Nazareth L.V."/>
            <person name="Scott G."/>
            <person name="Sodergren E."/>
            <person name="Song X.Z."/>
            <person name="Steffen D."/>
            <person name="Wei S."/>
            <person name="Wheeler D.A."/>
            <person name="Wright M.W."/>
            <person name="Worley K.C."/>
            <person name="Yuan Y."/>
            <person name="Zhang Z."/>
            <person name="Adams C.Q."/>
            <person name="Ansari-Lari M.A."/>
            <person name="Ayele M."/>
            <person name="Brown M.J."/>
            <person name="Chen G."/>
            <person name="Chen Z."/>
            <person name="Clendenning J."/>
            <person name="Clerc-Blankenburg K.P."/>
            <person name="Chen R."/>
            <person name="Chen Z."/>
            <person name="Davis C."/>
            <person name="Delgado O."/>
            <person name="Dinh H.H."/>
            <person name="Dong W."/>
            <person name="Draper H."/>
            <person name="Ernst S."/>
            <person name="Fu G."/>
            <person name="Gonzalez-Garay M.L."/>
            <person name="Garcia D.K."/>
            <person name="Gillett W."/>
            <person name="Gu J."/>
            <person name="Hao B."/>
            <person name="Haugen E."/>
            <person name="Havlak P."/>
            <person name="He X."/>
            <person name="Hennig S."/>
            <person name="Hu S."/>
            <person name="Huang W."/>
            <person name="Jackson L.R."/>
            <person name="Jacob L.S."/>
            <person name="Kelly S.H."/>
            <person name="Kube M."/>
            <person name="Levy R."/>
            <person name="Li Z."/>
            <person name="Liu B."/>
            <person name="Liu J."/>
            <person name="Liu W."/>
            <person name="Lu J."/>
            <person name="Maheshwari M."/>
            <person name="Nguyen B.V."/>
            <person name="Okwuonu G.O."/>
            <person name="Palmeiri A."/>
            <person name="Pasternak S."/>
            <person name="Perez L.M."/>
            <person name="Phelps K.A."/>
            <person name="Plopper F.J."/>
            <person name="Qiang B."/>
            <person name="Raymond C."/>
            <person name="Rodriguez R."/>
            <person name="Saenphimmachak C."/>
            <person name="Santibanez J."/>
            <person name="Shen H."/>
            <person name="Shen Y."/>
            <person name="Subramanian S."/>
            <person name="Tabor P.E."/>
            <person name="Verduzco D."/>
            <person name="Waldron L."/>
            <person name="Wang J."/>
            <person name="Wang J."/>
            <person name="Wang Q."/>
            <person name="Williams G.A."/>
            <person name="Wong G.K."/>
            <person name="Yao Z."/>
            <person name="Zhang J."/>
            <person name="Zhang X."/>
            <person name="Zhao G."/>
            <person name="Zhou J."/>
            <person name="Zhou Y."/>
            <person name="Nelson D."/>
            <person name="Lehrach H."/>
            <person name="Reinhardt R."/>
            <person name="Naylor S.L."/>
            <person name="Yang H."/>
            <person name="Olson M."/>
            <person name="Weinstock G."/>
            <person name="Gibbs R.A."/>
        </authorList>
    </citation>
    <scope>NUCLEOTIDE SEQUENCE [LARGE SCALE GENOMIC DNA]</scope>
</reference>
<keyword evidence="5" id="KW-0206">Cytoskeleton</keyword>
<dbReference type="Gene3D" id="3.30.1460.20">
    <property type="match status" value="1"/>
</dbReference>
<keyword evidence="4" id="KW-0009">Actin-binding</keyword>
<name>F8WE39_HUMAN</name>
<gene>
    <name evidence="6" type="primary">ARPC4-TTLL3</name>
</gene>
<dbReference type="GO" id="GO:0005885">
    <property type="term" value="C:Arp2/3 protein complex"/>
    <property type="evidence" value="ECO:0007669"/>
    <property type="project" value="InterPro"/>
</dbReference>
<evidence type="ECO:0000256" key="2">
    <source>
        <dbReference type="ARBA" id="ARBA00005919"/>
    </source>
</evidence>
<dbReference type="HOGENOM" id="CLU_3280237_0_0_1"/>
<dbReference type="Pfam" id="PF05856">
    <property type="entry name" value="ARPC4"/>
    <property type="match status" value="1"/>
</dbReference>
<dbReference type="Ensembl" id="ENST00000418163.5">
    <property type="protein sequence ID" value="ENSP00000402163.1"/>
    <property type="gene ID" value="ENSG00000250151.9"/>
</dbReference>
<protein>
    <submittedName>
        <fullName evidence="6">ARPC4-TTLL3 readthrough</fullName>
    </submittedName>
</protein>
<dbReference type="PANTHER" id="PTHR22629">
    <property type="entry name" value="ARP2/3 COMPLEX 20 KD SUBUNIT"/>
    <property type="match status" value="1"/>
</dbReference>
<dbReference type="SUPFAM" id="SSF69645">
    <property type="entry name" value="Arp2/3 complex subunits"/>
    <property type="match status" value="1"/>
</dbReference>
<evidence type="ECO:0000256" key="3">
    <source>
        <dbReference type="ARBA" id="ARBA00022490"/>
    </source>
</evidence>
<proteinExistence type="inferred from homology"/>